<accession>A0A183SEN8</accession>
<feature type="region of interest" description="Disordered" evidence="1">
    <location>
        <begin position="1"/>
        <end position="23"/>
    </location>
</feature>
<gene>
    <name evidence="2" type="ORF">SSLN_LOCUS2686</name>
</gene>
<evidence type="ECO:0000313" key="3">
    <source>
        <dbReference type="Proteomes" id="UP000275846"/>
    </source>
</evidence>
<organism evidence="4">
    <name type="scientific">Schistocephalus solidus</name>
    <name type="common">Tapeworm</name>
    <dbReference type="NCBI Taxonomy" id="70667"/>
    <lineage>
        <taxon>Eukaryota</taxon>
        <taxon>Metazoa</taxon>
        <taxon>Spiralia</taxon>
        <taxon>Lophotrochozoa</taxon>
        <taxon>Platyhelminthes</taxon>
        <taxon>Cestoda</taxon>
        <taxon>Eucestoda</taxon>
        <taxon>Diphyllobothriidea</taxon>
        <taxon>Diphyllobothriidae</taxon>
        <taxon>Schistocephalus</taxon>
    </lineage>
</organism>
<dbReference type="WBParaSite" id="SSLN_0000277301-mRNA-1">
    <property type="protein sequence ID" value="SSLN_0000277301-mRNA-1"/>
    <property type="gene ID" value="SSLN_0000277301"/>
</dbReference>
<evidence type="ECO:0000313" key="2">
    <source>
        <dbReference type="EMBL" id="VDL89071.1"/>
    </source>
</evidence>
<dbReference type="AlphaFoldDB" id="A0A183SEN8"/>
<reference evidence="2 3" key="2">
    <citation type="submission" date="2018-11" db="EMBL/GenBank/DDBJ databases">
        <authorList>
            <consortium name="Pathogen Informatics"/>
        </authorList>
    </citation>
    <scope>NUCLEOTIDE SEQUENCE [LARGE SCALE GENOMIC DNA]</scope>
    <source>
        <strain evidence="2 3">NST_G2</strain>
    </source>
</reference>
<dbReference type="InterPro" id="IPR036691">
    <property type="entry name" value="Endo/exonu/phosph_ase_sf"/>
</dbReference>
<evidence type="ECO:0000256" key="1">
    <source>
        <dbReference type="SAM" id="MobiDB-lite"/>
    </source>
</evidence>
<name>A0A183SEN8_SCHSO</name>
<evidence type="ECO:0000313" key="4">
    <source>
        <dbReference type="WBParaSite" id="SSLN_0000277301-mRNA-1"/>
    </source>
</evidence>
<sequence length="139" mass="15146">MSDSRTSHLPPPKKSYGGGDSNPGQLEAVGAGYTFFWSGRQKAEQRDAGVAFAIRNDIVRRLRCLPQGSNDHLMSLRLPLRGDTFANIISTYTPPMTISDLAKDKFDEELHALLSTVPTSDNVIVLGDFNAHIGRDCAA</sequence>
<reference evidence="4" key="1">
    <citation type="submission" date="2016-06" db="UniProtKB">
        <authorList>
            <consortium name="WormBaseParasite"/>
        </authorList>
    </citation>
    <scope>IDENTIFICATION</scope>
</reference>
<dbReference type="OrthoDB" id="418748at2759"/>
<dbReference type="Proteomes" id="UP000275846">
    <property type="component" value="Unassembled WGS sequence"/>
</dbReference>
<dbReference type="SUPFAM" id="SSF56219">
    <property type="entry name" value="DNase I-like"/>
    <property type="match status" value="1"/>
</dbReference>
<dbReference type="Gene3D" id="3.60.10.10">
    <property type="entry name" value="Endonuclease/exonuclease/phosphatase"/>
    <property type="match status" value="1"/>
</dbReference>
<protein>
    <submittedName>
        <fullName evidence="4">Endo/exonuclease/phosphatase domain-containing protein</fullName>
    </submittedName>
</protein>
<dbReference type="STRING" id="70667.A0A183SEN8"/>
<proteinExistence type="predicted"/>
<keyword evidence="3" id="KW-1185">Reference proteome</keyword>
<dbReference type="EMBL" id="UYSU01032312">
    <property type="protein sequence ID" value="VDL89071.1"/>
    <property type="molecule type" value="Genomic_DNA"/>
</dbReference>